<protein>
    <submittedName>
        <fullName evidence="1">Uncharacterized protein</fullName>
    </submittedName>
</protein>
<dbReference type="EMBL" id="JAIZAY010000008">
    <property type="protein sequence ID" value="KAJ8037586.1"/>
    <property type="molecule type" value="Genomic_DNA"/>
</dbReference>
<evidence type="ECO:0000313" key="1">
    <source>
        <dbReference type="EMBL" id="KAJ8037586.1"/>
    </source>
</evidence>
<dbReference type="AlphaFoldDB" id="A0A9Q1C2T4"/>
<name>A0A9Q1C2T4_HOLLE</name>
<keyword evidence="2" id="KW-1185">Reference proteome</keyword>
<accession>A0A9Q1C2T4</accession>
<comment type="caution">
    <text evidence="1">The sequence shown here is derived from an EMBL/GenBank/DDBJ whole genome shotgun (WGS) entry which is preliminary data.</text>
</comment>
<dbReference type="Proteomes" id="UP001152320">
    <property type="component" value="Chromosome 8"/>
</dbReference>
<sequence>MQGLSHTCRVCHTHAGSVTYMQGMSNTCTVLEAQRHLYLLHFSYGGIDSMNQMPFSKLSVAFQSHTSYKQRFNWTKTVLFYYPIYGKFSLAISMGGKSWEAGRILPRKFAYLDGN</sequence>
<gene>
    <name evidence="1" type="ORF">HOLleu_18435</name>
</gene>
<organism evidence="1 2">
    <name type="scientific">Holothuria leucospilota</name>
    <name type="common">Black long sea cucumber</name>
    <name type="synonym">Mertensiothuria leucospilota</name>
    <dbReference type="NCBI Taxonomy" id="206669"/>
    <lineage>
        <taxon>Eukaryota</taxon>
        <taxon>Metazoa</taxon>
        <taxon>Echinodermata</taxon>
        <taxon>Eleutherozoa</taxon>
        <taxon>Echinozoa</taxon>
        <taxon>Holothuroidea</taxon>
        <taxon>Aspidochirotacea</taxon>
        <taxon>Aspidochirotida</taxon>
        <taxon>Holothuriidae</taxon>
        <taxon>Holothuria</taxon>
    </lineage>
</organism>
<reference evidence="1" key="1">
    <citation type="submission" date="2021-10" db="EMBL/GenBank/DDBJ databases">
        <title>Tropical sea cucumber genome reveals ecological adaptation and Cuvierian tubules defense mechanism.</title>
        <authorList>
            <person name="Chen T."/>
        </authorList>
    </citation>
    <scope>NUCLEOTIDE SEQUENCE</scope>
    <source>
        <strain evidence="1">Nanhai2018</strain>
        <tissue evidence="1">Muscle</tissue>
    </source>
</reference>
<evidence type="ECO:0000313" key="2">
    <source>
        <dbReference type="Proteomes" id="UP001152320"/>
    </source>
</evidence>
<proteinExistence type="predicted"/>